<name>A0A561VC87_ACTTI</name>
<dbReference type="PANTHER" id="PTHR30055">
    <property type="entry name" value="HTH-TYPE TRANSCRIPTIONAL REGULATOR RUTR"/>
    <property type="match status" value="1"/>
</dbReference>
<dbReference type="PROSITE" id="PS50977">
    <property type="entry name" value="HTH_TETR_2"/>
    <property type="match status" value="1"/>
</dbReference>
<keyword evidence="7" id="KW-1185">Reference proteome</keyword>
<dbReference type="SUPFAM" id="SSF48498">
    <property type="entry name" value="Tetracyclin repressor-like, C-terminal domain"/>
    <property type="match status" value="1"/>
</dbReference>
<dbReference type="GO" id="GO:0045892">
    <property type="term" value="P:negative regulation of DNA-templated transcription"/>
    <property type="evidence" value="ECO:0007669"/>
    <property type="project" value="InterPro"/>
</dbReference>
<dbReference type="InterPro" id="IPR050109">
    <property type="entry name" value="HTH-type_TetR-like_transc_reg"/>
</dbReference>
<dbReference type="Proteomes" id="UP000320239">
    <property type="component" value="Unassembled WGS sequence"/>
</dbReference>
<dbReference type="InterPro" id="IPR036271">
    <property type="entry name" value="Tet_transcr_reg_TetR-rel_C_sf"/>
</dbReference>
<dbReference type="PANTHER" id="PTHR30055:SF151">
    <property type="entry name" value="TRANSCRIPTIONAL REGULATORY PROTEIN"/>
    <property type="match status" value="1"/>
</dbReference>
<dbReference type="InterPro" id="IPR001647">
    <property type="entry name" value="HTH_TetR"/>
</dbReference>
<dbReference type="AlphaFoldDB" id="A0A561VC87"/>
<keyword evidence="1" id="KW-0805">Transcription regulation</keyword>
<dbReference type="GO" id="GO:0000976">
    <property type="term" value="F:transcription cis-regulatory region binding"/>
    <property type="evidence" value="ECO:0007669"/>
    <property type="project" value="TreeGrafter"/>
</dbReference>
<dbReference type="InterPro" id="IPR009057">
    <property type="entry name" value="Homeodomain-like_sf"/>
</dbReference>
<proteinExistence type="predicted"/>
<sequence>MRDRPASPRGTLDAARIISAAVAFIDEHGLHRLTMQRLGAHLGVEAMALYRYVPGREALLDGVVDAVVDELFRDPEVHLRAHAGWADYLRRLAHGVRRTALAHPEIFPLIATRPPAAPWVRPPLRSLRWIESLLEVMTGAGLSGADAAVVYRGFSGFLLGHLLLEVSVRGDRRAGPPAADLAGYPLLRRLRPQLSAGLGVRDFEEALQAQLDRIARMLPPQGPGSRG</sequence>
<dbReference type="Gene3D" id="1.10.10.60">
    <property type="entry name" value="Homeodomain-like"/>
    <property type="match status" value="1"/>
</dbReference>
<dbReference type="Pfam" id="PF00440">
    <property type="entry name" value="TetR_N"/>
    <property type="match status" value="1"/>
</dbReference>
<keyword evidence="3" id="KW-0804">Transcription</keyword>
<dbReference type="EMBL" id="VIWY01000009">
    <property type="protein sequence ID" value="TWG09224.1"/>
    <property type="molecule type" value="Genomic_DNA"/>
</dbReference>
<dbReference type="InterPro" id="IPR004111">
    <property type="entry name" value="Repressor_TetR_C"/>
</dbReference>
<evidence type="ECO:0000313" key="7">
    <source>
        <dbReference type="Proteomes" id="UP000320239"/>
    </source>
</evidence>
<keyword evidence="2 4" id="KW-0238">DNA-binding</keyword>
<reference evidence="6 7" key="1">
    <citation type="submission" date="2019-06" db="EMBL/GenBank/DDBJ databases">
        <title>Sequencing the genomes of 1000 actinobacteria strains.</title>
        <authorList>
            <person name="Klenk H.-P."/>
        </authorList>
    </citation>
    <scope>NUCLEOTIDE SEQUENCE [LARGE SCALE GENOMIC DNA]</scope>
    <source>
        <strain evidence="6 7">DSM 43866</strain>
    </source>
</reference>
<evidence type="ECO:0000256" key="1">
    <source>
        <dbReference type="ARBA" id="ARBA00023015"/>
    </source>
</evidence>
<evidence type="ECO:0000313" key="6">
    <source>
        <dbReference type="EMBL" id="TWG09224.1"/>
    </source>
</evidence>
<organism evidence="6 7">
    <name type="scientific">Actinoplanes teichomyceticus</name>
    <dbReference type="NCBI Taxonomy" id="1867"/>
    <lineage>
        <taxon>Bacteria</taxon>
        <taxon>Bacillati</taxon>
        <taxon>Actinomycetota</taxon>
        <taxon>Actinomycetes</taxon>
        <taxon>Micromonosporales</taxon>
        <taxon>Micromonosporaceae</taxon>
        <taxon>Actinoplanes</taxon>
    </lineage>
</organism>
<evidence type="ECO:0000256" key="4">
    <source>
        <dbReference type="PROSITE-ProRule" id="PRU00335"/>
    </source>
</evidence>
<accession>A0A561VC87</accession>
<dbReference type="GO" id="GO:0003700">
    <property type="term" value="F:DNA-binding transcription factor activity"/>
    <property type="evidence" value="ECO:0007669"/>
    <property type="project" value="TreeGrafter"/>
</dbReference>
<evidence type="ECO:0000256" key="3">
    <source>
        <dbReference type="ARBA" id="ARBA00023163"/>
    </source>
</evidence>
<protein>
    <submittedName>
        <fullName evidence="6">TetR family transcriptional regulator</fullName>
    </submittedName>
</protein>
<gene>
    <name evidence="6" type="ORF">FHX34_10923</name>
</gene>
<dbReference type="SUPFAM" id="SSF46689">
    <property type="entry name" value="Homeodomain-like"/>
    <property type="match status" value="1"/>
</dbReference>
<comment type="caution">
    <text evidence="6">The sequence shown here is derived from an EMBL/GenBank/DDBJ whole genome shotgun (WGS) entry which is preliminary data.</text>
</comment>
<feature type="DNA-binding region" description="H-T-H motif" evidence="4">
    <location>
        <begin position="34"/>
        <end position="53"/>
    </location>
</feature>
<dbReference type="RefSeq" id="WP_122978508.1">
    <property type="nucleotide sequence ID" value="NZ_BOMX01000174.1"/>
</dbReference>
<dbReference type="Gene3D" id="1.10.357.10">
    <property type="entry name" value="Tetracycline Repressor, domain 2"/>
    <property type="match status" value="1"/>
</dbReference>
<dbReference type="Pfam" id="PF02909">
    <property type="entry name" value="TetR_C_1"/>
    <property type="match status" value="1"/>
</dbReference>
<evidence type="ECO:0000256" key="2">
    <source>
        <dbReference type="ARBA" id="ARBA00023125"/>
    </source>
</evidence>
<feature type="domain" description="HTH tetR-type" evidence="5">
    <location>
        <begin position="11"/>
        <end position="71"/>
    </location>
</feature>
<evidence type="ECO:0000259" key="5">
    <source>
        <dbReference type="PROSITE" id="PS50977"/>
    </source>
</evidence>